<protein>
    <submittedName>
        <fullName evidence="2">Uncharacterized protein</fullName>
    </submittedName>
</protein>
<feature type="compositionally biased region" description="Basic and acidic residues" evidence="1">
    <location>
        <begin position="70"/>
        <end position="80"/>
    </location>
</feature>
<evidence type="ECO:0000256" key="1">
    <source>
        <dbReference type="SAM" id="MobiDB-lite"/>
    </source>
</evidence>
<feature type="region of interest" description="Disordered" evidence="1">
    <location>
        <begin position="1"/>
        <end position="109"/>
    </location>
</feature>
<keyword evidence="3" id="KW-1185">Reference proteome</keyword>
<dbReference type="EMBL" id="JAAAHW010010659">
    <property type="protein sequence ID" value="KAF9923822.1"/>
    <property type="molecule type" value="Genomic_DNA"/>
</dbReference>
<comment type="caution">
    <text evidence="2">The sequence shown here is derived from an EMBL/GenBank/DDBJ whole genome shotgun (WGS) entry which is preliminary data.</text>
</comment>
<proteinExistence type="predicted"/>
<accession>A0A9P6LS52</accession>
<evidence type="ECO:0000313" key="2">
    <source>
        <dbReference type="EMBL" id="KAF9923822.1"/>
    </source>
</evidence>
<dbReference type="AlphaFoldDB" id="A0A9P6LS52"/>
<organism evidence="2 3">
    <name type="scientific">Modicella reniformis</name>
    <dbReference type="NCBI Taxonomy" id="1440133"/>
    <lineage>
        <taxon>Eukaryota</taxon>
        <taxon>Fungi</taxon>
        <taxon>Fungi incertae sedis</taxon>
        <taxon>Mucoromycota</taxon>
        <taxon>Mortierellomycotina</taxon>
        <taxon>Mortierellomycetes</taxon>
        <taxon>Mortierellales</taxon>
        <taxon>Mortierellaceae</taxon>
        <taxon>Modicella</taxon>
    </lineage>
</organism>
<gene>
    <name evidence="2" type="ORF">BGZ65_008661</name>
</gene>
<feature type="compositionally biased region" description="Acidic residues" evidence="1">
    <location>
        <begin position="81"/>
        <end position="109"/>
    </location>
</feature>
<sequence>MAPVYGRKSSASDLLKMTMTTDPIQKTAPKKTQFPLTRGESSSSTGLSKNIREKVEFVIIPAKRTSQLVKDNKGKKPVHSDEDDDDDNDDDDDDDNDDDDDDDNDDYSG</sequence>
<name>A0A9P6LS52_9FUNG</name>
<feature type="compositionally biased region" description="Polar residues" evidence="1">
    <location>
        <begin position="39"/>
        <end position="48"/>
    </location>
</feature>
<dbReference type="Proteomes" id="UP000749646">
    <property type="component" value="Unassembled WGS sequence"/>
</dbReference>
<feature type="non-terminal residue" evidence="2">
    <location>
        <position position="1"/>
    </location>
</feature>
<reference evidence="2" key="1">
    <citation type="journal article" date="2020" name="Fungal Divers.">
        <title>Resolving the Mortierellaceae phylogeny through synthesis of multi-gene phylogenetics and phylogenomics.</title>
        <authorList>
            <person name="Vandepol N."/>
            <person name="Liber J."/>
            <person name="Desiro A."/>
            <person name="Na H."/>
            <person name="Kennedy M."/>
            <person name="Barry K."/>
            <person name="Grigoriev I.V."/>
            <person name="Miller A.N."/>
            <person name="O'Donnell K."/>
            <person name="Stajich J.E."/>
            <person name="Bonito G."/>
        </authorList>
    </citation>
    <scope>NUCLEOTIDE SEQUENCE</scope>
    <source>
        <strain evidence="2">MES-2147</strain>
    </source>
</reference>
<evidence type="ECO:0000313" key="3">
    <source>
        <dbReference type="Proteomes" id="UP000749646"/>
    </source>
</evidence>